<dbReference type="Pfam" id="PF01420">
    <property type="entry name" value="Methylase_S"/>
    <property type="match status" value="2"/>
</dbReference>
<dbReference type="SUPFAM" id="SSF116734">
    <property type="entry name" value="DNA methylase specificity domain"/>
    <property type="match status" value="2"/>
</dbReference>
<reference evidence="6" key="1">
    <citation type="submission" date="2015-05" db="EMBL/GenBank/DDBJ databases">
        <authorList>
            <person name="Rovetto F."/>
            <person name="Cocolin L."/>
            <person name="Illeghems K."/>
            <person name="Van Nieuwerburgh F."/>
            <person name="Houf K."/>
        </authorList>
    </citation>
    <scope>NUCLEOTIDE SEQUENCE [LARGE SCALE GENOMIC DNA]</scope>
    <source>
        <strain evidence="6">DU22</strain>
    </source>
</reference>
<evidence type="ECO:0000313" key="6">
    <source>
        <dbReference type="Proteomes" id="UP000093281"/>
    </source>
</evidence>
<feature type="domain" description="Type I restriction modification DNA specificity" evidence="4">
    <location>
        <begin position="8"/>
        <end position="174"/>
    </location>
</feature>
<dbReference type="InterPro" id="IPR044946">
    <property type="entry name" value="Restrct_endonuc_typeI_TRD_sf"/>
</dbReference>
<dbReference type="RefSeq" id="WP_066185690.1">
    <property type="nucleotide sequence ID" value="NZ_LCUJ01000002.1"/>
</dbReference>
<dbReference type="Gene3D" id="3.90.220.20">
    <property type="entry name" value="DNA methylase specificity domains"/>
    <property type="match status" value="2"/>
</dbReference>
<sequence>MSELYTLPDGWEWKKLGELAKFQSGGTPSRNNKTYWENGDIPWVKISDITDNMYVYKTKEFINKSGLNNSSAKLFSKGTILYTIFATIGKIGILDIEATTNQAISGIQPNQNVDLFYMYYGLKFITNEIQKISVGVAQNNINLTKLKEQWFPLPQLEEQKRIVAKLDILFAKIDKAITLHQKNIDEADIFMASVLNDVFAEFEEKYEKKQLNEIVDNYDGKRIPIKSSDRENIKGIYPYYGASGIIDYVNDYIFDGEYLLISEDGANLTVRKYPIAFIAIGKFWVNNHAHIVSAKKDISTNKFMEYAFAFTDISSYITGSAQPKMSQGKMNLIEFSLPPLKTQKKVVLYLDEISNKMEKIKQIQKEKMQSLKELKASILDKAFKGEL</sequence>
<dbReference type="PANTHER" id="PTHR43140:SF1">
    <property type="entry name" value="TYPE I RESTRICTION ENZYME ECOKI SPECIFICITY SUBUNIT"/>
    <property type="match status" value="1"/>
</dbReference>
<feature type="domain" description="Type I restriction modification DNA specificity" evidence="4">
    <location>
        <begin position="204"/>
        <end position="365"/>
    </location>
</feature>
<dbReference type="Proteomes" id="UP000093281">
    <property type="component" value="Unassembled WGS sequence"/>
</dbReference>
<dbReference type="EMBL" id="LCUJ01000002">
    <property type="protein sequence ID" value="OCL99699.1"/>
    <property type="molecule type" value="Genomic_DNA"/>
</dbReference>
<dbReference type="GO" id="GO:0009307">
    <property type="term" value="P:DNA restriction-modification system"/>
    <property type="evidence" value="ECO:0007669"/>
    <property type="project" value="UniProtKB-KW"/>
</dbReference>
<accession>A0A1C0B7X3</accession>
<keyword evidence="2" id="KW-0680">Restriction system</keyword>
<dbReference type="CDD" id="cd17296">
    <property type="entry name" value="RMtype1_S_MmaC5ORF1169P_TRD1-CR1_like"/>
    <property type="match status" value="1"/>
</dbReference>
<evidence type="ECO:0000256" key="3">
    <source>
        <dbReference type="ARBA" id="ARBA00023125"/>
    </source>
</evidence>
<dbReference type="InterPro" id="IPR051212">
    <property type="entry name" value="Type-I_RE_S_subunit"/>
</dbReference>
<evidence type="ECO:0000313" key="5">
    <source>
        <dbReference type="EMBL" id="OCL99699.1"/>
    </source>
</evidence>
<organism evidence="5 6">
    <name type="scientific">Aliarcobacter thereius</name>
    <dbReference type="NCBI Taxonomy" id="544718"/>
    <lineage>
        <taxon>Bacteria</taxon>
        <taxon>Pseudomonadati</taxon>
        <taxon>Campylobacterota</taxon>
        <taxon>Epsilonproteobacteria</taxon>
        <taxon>Campylobacterales</taxon>
        <taxon>Arcobacteraceae</taxon>
        <taxon>Aliarcobacter</taxon>
    </lineage>
</organism>
<evidence type="ECO:0000256" key="2">
    <source>
        <dbReference type="ARBA" id="ARBA00022747"/>
    </source>
</evidence>
<dbReference type="OrthoDB" id="5363772at2"/>
<evidence type="ECO:0000259" key="4">
    <source>
        <dbReference type="Pfam" id="PF01420"/>
    </source>
</evidence>
<protein>
    <submittedName>
        <fullName evidence="5">EcoKI restriction-modification system protein HsdS</fullName>
    </submittedName>
</protein>
<gene>
    <name evidence="5" type="ORF">AAX29_00749</name>
</gene>
<dbReference type="CDD" id="cd17262">
    <property type="entry name" value="RMtype1_S_Aco12261I-TRD2-CR2"/>
    <property type="match status" value="1"/>
</dbReference>
<evidence type="ECO:0000256" key="1">
    <source>
        <dbReference type="ARBA" id="ARBA00010923"/>
    </source>
</evidence>
<proteinExistence type="inferred from homology"/>
<keyword evidence="3" id="KW-0238">DNA-binding</keyword>
<dbReference type="InterPro" id="IPR000055">
    <property type="entry name" value="Restrct_endonuc_typeI_TRD"/>
</dbReference>
<comment type="similarity">
    <text evidence="1">Belongs to the type-I restriction system S methylase family.</text>
</comment>
<dbReference type="PATRIC" id="fig|544718.51.peg.730"/>
<name>A0A1C0B7X3_9BACT</name>
<comment type="caution">
    <text evidence="5">The sequence shown here is derived from an EMBL/GenBank/DDBJ whole genome shotgun (WGS) entry which is preliminary data.</text>
</comment>
<dbReference type="PANTHER" id="PTHR43140">
    <property type="entry name" value="TYPE-1 RESTRICTION ENZYME ECOKI SPECIFICITY PROTEIN"/>
    <property type="match status" value="1"/>
</dbReference>
<dbReference type="GO" id="GO:0003677">
    <property type="term" value="F:DNA binding"/>
    <property type="evidence" value="ECO:0007669"/>
    <property type="project" value="UniProtKB-KW"/>
</dbReference>
<dbReference type="AlphaFoldDB" id="A0A1C0B7X3"/>